<comment type="caution">
    <text evidence="2">The sequence shown here is derived from an EMBL/GenBank/DDBJ whole genome shotgun (WGS) entry which is preliminary data.</text>
</comment>
<name>A0A1F6TF49_9PROT</name>
<dbReference type="AlphaFoldDB" id="A0A1F6TF49"/>
<accession>A0A1F6TF49</accession>
<dbReference type="GO" id="GO:0016779">
    <property type="term" value="F:nucleotidyltransferase activity"/>
    <property type="evidence" value="ECO:0007669"/>
    <property type="project" value="InterPro"/>
</dbReference>
<dbReference type="InterPro" id="IPR052548">
    <property type="entry name" value="Type_VII_TA_antitoxin"/>
</dbReference>
<reference evidence="2 3" key="1">
    <citation type="journal article" date="2016" name="Nat. Commun.">
        <title>Thousands of microbial genomes shed light on interconnected biogeochemical processes in an aquifer system.</title>
        <authorList>
            <person name="Anantharaman K."/>
            <person name="Brown C.T."/>
            <person name="Hug L.A."/>
            <person name="Sharon I."/>
            <person name="Castelle C.J."/>
            <person name="Probst A.J."/>
            <person name="Thomas B.C."/>
            <person name="Singh A."/>
            <person name="Wilkins M.J."/>
            <person name="Karaoz U."/>
            <person name="Brodie E.L."/>
            <person name="Williams K.H."/>
            <person name="Hubbard S.S."/>
            <person name="Banfield J.F."/>
        </authorList>
    </citation>
    <scope>NUCLEOTIDE SEQUENCE [LARGE SCALE GENOMIC DNA]</scope>
</reference>
<dbReference type="Pfam" id="PF01909">
    <property type="entry name" value="NTP_transf_2"/>
    <property type="match status" value="1"/>
</dbReference>
<feature type="domain" description="Polymerase nucleotidyl transferase" evidence="1">
    <location>
        <begin position="28"/>
        <end position="58"/>
    </location>
</feature>
<dbReference type="InterPro" id="IPR002934">
    <property type="entry name" value="Polymerase_NTP_transf_dom"/>
</dbReference>
<dbReference type="SUPFAM" id="SSF81301">
    <property type="entry name" value="Nucleotidyltransferase"/>
    <property type="match status" value="1"/>
</dbReference>
<dbReference type="PANTHER" id="PTHR33933:SF1">
    <property type="entry name" value="PROTEIN ADENYLYLTRANSFERASE MNTA-RELATED"/>
    <property type="match status" value="1"/>
</dbReference>
<evidence type="ECO:0000313" key="3">
    <source>
        <dbReference type="Proteomes" id="UP000179360"/>
    </source>
</evidence>
<dbReference type="InterPro" id="IPR043519">
    <property type="entry name" value="NT_sf"/>
</dbReference>
<dbReference type="Gene3D" id="3.30.460.10">
    <property type="entry name" value="Beta Polymerase, domain 2"/>
    <property type="match status" value="1"/>
</dbReference>
<sequence>MAANRPKLDVILRELSTALRGCYGDRYVRLWLYGSEARGEAHAESDVDVLLVLRETSHPTREIDRIADILTDFNLRYGVLLSVLPVEENTLKTAEGLFWRNVRREGIAAVDIANVGM</sequence>
<dbReference type="EMBL" id="MFSY01000132">
    <property type="protein sequence ID" value="OGI43773.1"/>
    <property type="molecule type" value="Genomic_DNA"/>
</dbReference>
<dbReference type="PANTHER" id="PTHR33933">
    <property type="entry name" value="NUCLEOTIDYLTRANSFERASE"/>
    <property type="match status" value="1"/>
</dbReference>
<evidence type="ECO:0000259" key="1">
    <source>
        <dbReference type="Pfam" id="PF01909"/>
    </source>
</evidence>
<gene>
    <name evidence="2" type="ORF">A2637_03570</name>
</gene>
<dbReference type="CDD" id="cd05403">
    <property type="entry name" value="NT_KNTase_like"/>
    <property type="match status" value="1"/>
</dbReference>
<organism evidence="2 3">
    <name type="scientific">Candidatus Muproteobacteria bacterium RIFCSPHIGHO2_01_FULL_65_16</name>
    <dbReference type="NCBI Taxonomy" id="1817764"/>
    <lineage>
        <taxon>Bacteria</taxon>
        <taxon>Pseudomonadati</taxon>
        <taxon>Pseudomonadota</taxon>
        <taxon>Candidatus Muproteobacteria</taxon>
    </lineage>
</organism>
<protein>
    <recommendedName>
        <fullName evidence="1">Polymerase nucleotidyl transferase domain-containing protein</fullName>
    </recommendedName>
</protein>
<proteinExistence type="predicted"/>
<evidence type="ECO:0000313" key="2">
    <source>
        <dbReference type="EMBL" id="OGI43773.1"/>
    </source>
</evidence>
<dbReference type="STRING" id="1817764.A2637_03570"/>
<dbReference type="Proteomes" id="UP000179360">
    <property type="component" value="Unassembled WGS sequence"/>
</dbReference>